<protein>
    <submittedName>
        <fullName evidence="4">SurA-related peptidylprolyl isomerase</fullName>
    </submittedName>
</protein>
<reference evidence="4 5" key="1">
    <citation type="submission" date="2022-10" db="EMBL/GenBank/DDBJ databases">
        <title>Host association and intracellularity evolved multiple times independently in the Rickettsiales.</title>
        <authorList>
            <person name="Castelli M."/>
            <person name="Nardi T."/>
            <person name="Gammuto L."/>
            <person name="Bellinzona G."/>
            <person name="Sabaneyeva E."/>
            <person name="Potekhin A."/>
            <person name="Serra V."/>
            <person name="Petroni G."/>
            <person name="Sassera D."/>
        </authorList>
    </citation>
    <scope>NUCLEOTIDE SEQUENCE [LARGE SCALE GENOMIC DNA]</scope>
    <source>
        <strain evidence="4 5">Kr 154-4</strain>
    </source>
</reference>
<evidence type="ECO:0000259" key="3">
    <source>
        <dbReference type="Pfam" id="PF09312"/>
    </source>
</evidence>
<dbReference type="InterPro" id="IPR015391">
    <property type="entry name" value="SurA_N"/>
</dbReference>
<evidence type="ECO:0000313" key="4">
    <source>
        <dbReference type="EMBL" id="WPY00459.1"/>
    </source>
</evidence>
<evidence type="ECO:0000256" key="2">
    <source>
        <dbReference type="ARBA" id="ARBA00023110"/>
    </source>
</evidence>
<keyword evidence="4" id="KW-0413">Isomerase</keyword>
<dbReference type="Gene3D" id="1.10.4030.10">
    <property type="entry name" value="Porin chaperone SurA, peptide-binding domain"/>
    <property type="match status" value="1"/>
</dbReference>
<organism evidence="4 5">
    <name type="scientific">Candidatus Trichorickettsia mobilis</name>
    <dbReference type="NCBI Taxonomy" id="1346319"/>
    <lineage>
        <taxon>Bacteria</taxon>
        <taxon>Pseudomonadati</taxon>
        <taxon>Pseudomonadota</taxon>
        <taxon>Alphaproteobacteria</taxon>
        <taxon>Rickettsiales</taxon>
        <taxon>Rickettsiaceae</taxon>
        <taxon>Rickettsieae</taxon>
        <taxon>Candidatus Trichorickettsia</taxon>
    </lineage>
</organism>
<feature type="domain" description="SurA N-terminal" evidence="3">
    <location>
        <begin position="49"/>
        <end position="159"/>
    </location>
</feature>
<dbReference type="PANTHER" id="PTHR47637">
    <property type="entry name" value="CHAPERONE SURA"/>
    <property type="match status" value="1"/>
</dbReference>
<dbReference type="Proteomes" id="UP001326613">
    <property type="component" value="Chromosome"/>
</dbReference>
<keyword evidence="1" id="KW-0732">Signal</keyword>
<dbReference type="InterPro" id="IPR050280">
    <property type="entry name" value="OMP_Chaperone_SurA"/>
</dbReference>
<dbReference type="Pfam" id="PF09312">
    <property type="entry name" value="SurA_N"/>
    <property type="match status" value="1"/>
</dbReference>
<dbReference type="SUPFAM" id="SSF109998">
    <property type="entry name" value="Triger factor/SurA peptide-binding domain-like"/>
    <property type="match status" value="1"/>
</dbReference>
<evidence type="ECO:0000313" key="5">
    <source>
        <dbReference type="Proteomes" id="UP001326613"/>
    </source>
</evidence>
<keyword evidence="5" id="KW-1185">Reference proteome</keyword>
<dbReference type="EMBL" id="CP112932">
    <property type="protein sequence ID" value="WPY00459.1"/>
    <property type="molecule type" value="Genomic_DNA"/>
</dbReference>
<sequence>MKQQTSIDLKKFLIISTKPIMRYPRRFYILLILSIFLIINAAKGSPATIVALVNNEPITLYEFQMRKKMVITLNNVHNPDAKANAQINTAVLNSLIEEQLLFQHSKKVGGKISATELEEAISTIAQRNKMSKEDLFKYLSSQNIDIDSFRKQITAELIKINILSYISRSVTISPQEIDAAILLNNSKDAKISARIFTSKDKTPSTLQKMYSLHKTLKTCNEVKDAAYSKFATAITINENLSTLDHQLQTIIRDLSINQKSSVFETTKGFQLVLMCTKVIDNVTSAENDYITNFLTNKKMSQKAQKFFEDLRKKAYIKIML</sequence>
<dbReference type="PANTHER" id="PTHR47637:SF1">
    <property type="entry name" value="CHAPERONE SURA"/>
    <property type="match status" value="1"/>
</dbReference>
<accession>A0ABZ0UU95</accession>
<name>A0ABZ0UU95_9RICK</name>
<dbReference type="RefSeq" id="WP_323738524.1">
    <property type="nucleotide sequence ID" value="NZ_CP112932.1"/>
</dbReference>
<dbReference type="InterPro" id="IPR027304">
    <property type="entry name" value="Trigger_fact/SurA_dom_sf"/>
</dbReference>
<proteinExistence type="predicted"/>
<gene>
    <name evidence="4" type="ORF">Trichorick_00336</name>
</gene>
<dbReference type="GO" id="GO:0016853">
    <property type="term" value="F:isomerase activity"/>
    <property type="evidence" value="ECO:0007669"/>
    <property type="project" value="UniProtKB-KW"/>
</dbReference>
<keyword evidence="2" id="KW-0697">Rotamase</keyword>
<evidence type="ECO:0000256" key="1">
    <source>
        <dbReference type="ARBA" id="ARBA00022729"/>
    </source>
</evidence>